<accession>A0AA35SE35</accession>
<keyword evidence="5 8" id="KW-0547">Nucleotide-binding</keyword>
<dbReference type="GO" id="GO:0045944">
    <property type="term" value="P:positive regulation of transcription by RNA polymerase II"/>
    <property type="evidence" value="ECO:0007669"/>
    <property type="project" value="TreeGrafter"/>
</dbReference>
<sequence>MSQKGVDGRWEFEKNIGTGGFGLVKLFTNLETGAKIVLKECRLISLSQDDIDRWRGEMEIIKKLDHMNIVRALNMPAGLDPMAVGDTPCICMEYCDGGDLRQVIYKLTDFGYAKQYDNSSVCTSLVGTVQYVAPEVLKDKQYHSNVDFWGFGVIVFECISGKRPFLHGHPSAGFAWVDCVAKKGDKDIYIYWGDHPTDPVYSSSLPQPHRLCRPFEVLVTTWLQSALHKEPLRRGVKTSSFETAPFLSVMEHNLNTLIVSALCMQTGDVYSYIVKAEDTVEDLKVHIHDSTTVPTAELYLALPNGHMMENREQVSSCIMEGNVGMVYLFSTALDPSFKMMRDTSPAIGTLIVNGDESIPKQERREVYSHTFFHIRQQYHLFERLHKGHKCILTTIHRQCVEVREQEGVLNSAYQSTESLTQHIYHMQQADMDRLRKMVETNGKESSLARTLAQWEQLSHQLNQHLQNLSQLGVEIGRLRQETETYLRLADELKTASERNETIFYDFYQQYVIRARKIYSDAKSNNGMSTVGRMADVLVGAKQQAEKIILETLNGYNFARQYVAMGDLLMRLGRKRDELLALKGQVTELSSLQRSGIWVLLEQQLQQRSRSHQYENVDVTQSMTPDMAQQFRRRSSSASEYGPPDRQPSVWSQLSAELSDSDINEQLEKSLKKITRVISVPENEKLEEENKFLLTRLSSVVEQLSLGSTNGAAVAMESGHHRDSDSSEFRSSWQPHAHEPSQNF</sequence>
<feature type="region of interest" description="Disordered" evidence="10">
    <location>
        <begin position="715"/>
        <end position="743"/>
    </location>
</feature>
<evidence type="ECO:0000256" key="1">
    <source>
        <dbReference type="ARBA" id="ARBA00004496"/>
    </source>
</evidence>
<dbReference type="PANTHER" id="PTHR22969:SF17">
    <property type="entry name" value="INHIBITOR OF NUCLEAR FACTOR KAPPA-B KINASE SUBUNIT BETA"/>
    <property type="match status" value="1"/>
</dbReference>
<dbReference type="Pfam" id="PF00069">
    <property type="entry name" value="Pkinase"/>
    <property type="match status" value="2"/>
</dbReference>
<dbReference type="PROSITE" id="PS50053">
    <property type="entry name" value="UBIQUITIN_2"/>
    <property type="match status" value="1"/>
</dbReference>
<reference evidence="13" key="1">
    <citation type="submission" date="2023-03" db="EMBL/GenBank/DDBJ databases">
        <authorList>
            <person name="Steffen K."/>
            <person name="Cardenas P."/>
        </authorList>
    </citation>
    <scope>NUCLEOTIDE SEQUENCE</scope>
</reference>
<feature type="coiled-coil region" evidence="9">
    <location>
        <begin position="451"/>
        <end position="498"/>
    </location>
</feature>
<feature type="binding site" evidence="8">
    <location>
        <position position="39"/>
    </location>
    <ligand>
        <name>ATP</name>
        <dbReference type="ChEBI" id="CHEBI:30616"/>
    </ligand>
</feature>
<dbReference type="SUPFAM" id="SSF56112">
    <property type="entry name" value="Protein kinase-like (PK-like)"/>
    <property type="match status" value="1"/>
</dbReference>
<dbReference type="InterPro" id="IPR029071">
    <property type="entry name" value="Ubiquitin-like_domsf"/>
</dbReference>
<dbReference type="InterPro" id="IPR000626">
    <property type="entry name" value="Ubiquitin-like_dom"/>
</dbReference>
<dbReference type="Gene3D" id="1.20.1270.250">
    <property type="match status" value="1"/>
</dbReference>
<dbReference type="Gene3D" id="1.10.510.10">
    <property type="entry name" value="Transferase(Phosphotransferase) domain 1"/>
    <property type="match status" value="2"/>
</dbReference>
<dbReference type="PANTHER" id="PTHR22969">
    <property type="entry name" value="IKB KINASE"/>
    <property type="match status" value="1"/>
</dbReference>
<dbReference type="GO" id="GO:0008384">
    <property type="term" value="F:IkappaB kinase activity"/>
    <property type="evidence" value="ECO:0007669"/>
    <property type="project" value="TreeGrafter"/>
</dbReference>
<organism evidence="13 14">
    <name type="scientific">Geodia barretti</name>
    <name type="common">Barrett's horny sponge</name>
    <dbReference type="NCBI Taxonomy" id="519541"/>
    <lineage>
        <taxon>Eukaryota</taxon>
        <taxon>Metazoa</taxon>
        <taxon>Porifera</taxon>
        <taxon>Demospongiae</taxon>
        <taxon>Heteroscleromorpha</taxon>
        <taxon>Tetractinellida</taxon>
        <taxon>Astrophorina</taxon>
        <taxon>Geodiidae</taxon>
        <taxon>Geodia</taxon>
    </lineage>
</organism>
<feature type="compositionally biased region" description="Polar residues" evidence="10">
    <location>
        <begin position="728"/>
        <end position="743"/>
    </location>
</feature>
<feature type="domain" description="Ubiquitin-like" evidence="12">
    <location>
        <begin position="255"/>
        <end position="320"/>
    </location>
</feature>
<dbReference type="GO" id="GO:0005524">
    <property type="term" value="F:ATP binding"/>
    <property type="evidence" value="ECO:0007669"/>
    <property type="project" value="UniProtKB-UniRule"/>
</dbReference>
<dbReference type="AlphaFoldDB" id="A0AA35SE35"/>
<dbReference type="InterPro" id="IPR051180">
    <property type="entry name" value="IKK"/>
</dbReference>
<evidence type="ECO:0000259" key="12">
    <source>
        <dbReference type="PROSITE" id="PS50053"/>
    </source>
</evidence>
<dbReference type="GO" id="GO:0033209">
    <property type="term" value="P:tumor necrosis factor-mediated signaling pathway"/>
    <property type="evidence" value="ECO:0007669"/>
    <property type="project" value="TreeGrafter"/>
</dbReference>
<dbReference type="SUPFAM" id="SSF54236">
    <property type="entry name" value="Ubiquitin-like"/>
    <property type="match status" value="1"/>
</dbReference>
<feature type="domain" description="Protein kinase" evidence="11">
    <location>
        <begin position="1"/>
        <end position="247"/>
    </location>
</feature>
<dbReference type="InterPro" id="IPR017441">
    <property type="entry name" value="Protein_kinase_ATP_BS"/>
</dbReference>
<comment type="caution">
    <text evidence="13">The sequence shown here is derived from an EMBL/GenBank/DDBJ whole genome shotgun (WGS) entry which is preliminary data.</text>
</comment>
<keyword evidence="6 13" id="KW-0418">Kinase</keyword>
<dbReference type="InterPro" id="IPR011009">
    <property type="entry name" value="Kinase-like_dom_sf"/>
</dbReference>
<evidence type="ECO:0000256" key="6">
    <source>
        <dbReference type="ARBA" id="ARBA00022777"/>
    </source>
</evidence>
<dbReference type="EMBL" id="CASHTH010002324">
    <property type="protein sequence ID" value="CAI8028303.1"/>
    <property type="molecule type" value="Genomic_DNA"/>
</dbReference>
<dbReference type="InterPro" id="IPR046375">
    <property type="entry name" value="IKBKB_SDD_sf"/>
</dbReference>
<keyword evidence="14" id="KW-1185">Reference proteome</keyword>
<evidence type="ECO:0000256" key="3">
    <source>
        <dbReference type="ARBA" id="ARBA00022527"/>
    </source>
</evidence>
<evidence type="ECO:0000313" key="14">
    <source>
        <dbReference type="Proteomes" id="UP001174909"/>
    </source>
</evidence>
<dbReference type="Proteomes" id="UP001174909">
    <property type="component" value="Unassembled WGS sequence"/>
</dbReference>
<evidence type="ECO:0000259" key="11">
    <source>
        <dbReference type="PROSITE" id="PS50011"/>
    </source>
</evidence>
<dbReference type="PROSITE" id="PS00107">
    <property type="entry name" value="PROTEIN_KINASE_ATP"/>
    <property type="match status" value="1"/>
</dbReference>
<dbReference type="Gene3D" id="3.10.20.90">
    <property type="entry name" value="Phosphatidylinositol 3-kinase Catalytic Subunit, Chain A, domain 1"/>
    <property type="match status" value="1"/>
</dbReference>
<dbReference type="PROSITE" id="PS50011">
    <property type="entry name" value="PROTEIN_KINASE_DOM"/>
    <property type="match status" value="1"/>
</dbReference>
<evidence type="ECO:0000256" key="9">
    <source>
        <dbReference type="SAM" id="Coils"/>
    </source>
</evidence>
<dbReference type="GO" id="GO:0008385">
    <property type="term" value="C:IkappaB kinase complex"/>
    <property type="evidence" value="ECO:0007669"/>
    <property type="project" value="TreeGrafter"/>
</dbReference>
<comment type="subcellular location">
    <subcellularLocation>
        <location evidence="1">Cytoplasm</location>
    </subcellularLocation>
</comment>
<keyword evidence="2" id="KW-0963">Cytoplasm</keyword>
<gene>
    <name evidence="13" type="ORF">GBAR_LOCUS16160</name>
</gene>
<evidence type="ECO:0000256" key="10">
    <source>
        <dbReference type="SAM" id="MobiDB-lite"/>
    </source>
</evidence>
<evidence type="ECO:0000256" key="2">
    <source>
        <dbReference type="ARBA" id="ARBA00022490"/>
    </source>
</evidence>
<evidence type="ECO:0000313" key="13">
    <source>
        <dbReference type="EMBL" id="CAI8028303.1"/>
    </source>
</evidence>
<dbReference type="InterPro" id="IPR000719">
    <property type="entry name" value="Prot_kinase_dom"/>
</dbReference>
<protein>
    <submittedName>
        <fullName evidence="13">Inhibitor of nuclear factor kappa-B kinase subunit alpha</fullName>
    </submittedName>
</protein>
<evidence type="ECO:0000256" key="4">
    <source>
        <dbReference type="ARBA" id="ARBA00022679"/>
    </source>
</evidence>
<evidence type="ECO:0000256" key="8">
    <source>
        <dbReference type="PROSITE-ProRule" id="PRU10141"/>
    </source>
</evidence>
<keyword evidence="4" id="KW-0808">Transferase</keyword>
<keyword evidence="7 8" id="KW-0067">ATP-binding</keyword>
<keyword evidence="9" id="KW-0175">Coiled coil</keyword>
<evidence type="ECO:0000256" key="7">
    <source>
        <dbReference type="ARBA" id="ARBA00022840"/>
    </source>
</evidence>
<proteinExistence type="predicted"/>
<evidence type="ECO:0000256" key="5">
    <source>
        <dbReference type="ARBA" id="ARBA00022741"/>
    </source>
</evidence>
<feature type="region of interest" description="Disordered" evidence="10">
    <location>
        <begin position="616"/>
        <end position="649"/>
    </location>
</feature>
<feature type="compositionally biased region" description="Basic and acidic residues" evidence="10">
    <location>
        <begin position="717"/>
        <end position="727"/>
    </location>
</feature>
<keyword evidence="3" id="KW-0723">Serine/threonine-protein kinase</keyword>
<name>A0AA35SE35_GEOBA</name>